<dbReference type="InterPro" id="IPR002104">
    <property type="entry name" value="Integrase_catalytic"/>
</dbReference>
<name>A0A1S1U136_9BURK</name>
<dbReference type="Pfam" id="PF00589">
    <property type="entry name" value="Phage_integrase"/>
    <property type="match status" value="1"/>
</dbReference>
<keyword evidence="4" id="KW-0233">DNA recombination</keyword>
<dbReference type="Gene3D" id="1.10.443.10">
    <property type="entry name" value="Intergrase catalytic core"/>
    <property type="match status" value="1"/>
</dbReference>
<dbReference type="GO" id="GO:0006310">
    <property type="term" value="P:DNA recombination"/>
    <property type="evidence" value="ECO:0007669"/>
    <property type="project" value="UniProtKB-KW"/>
</dbReference>
<keyword evidence="3" id="KW-0238">DNA-binding</keyword>
<dbReference type="PANTHER" id="PTHR30349:SF41">
    <property type="entry name" value="INTEGRASE_RECOMBINASE PROTEIN MJ0367-RELATED"/>
    <property type="match status" value="1"/>
</dbReference>
<dbReference type="RefSeq" id="WP_071080520.1">
    <property type="nucleotide sequence ID" value="NZ_LFKP01000016.1"/>
</dbReference>
<sequence length="224" mass="25392">MAQATVLRPGQYRHLLRVTAAISRDPERDTLVLLLGIMCGMRVSEIAQIEVQDVLFPSGAIRQEVSLRAAITKGCRQRCIYPTNRALIEALESYLTYRIERRWRMSDDPLRYRGLRPDSALVLTFKGFKYSMNRKRRINQAGEQVDYAACDALQAHVTKLYRDAGIKGGSSHSGRRTMASRLLGQGHSLETLQLLLGHADLDHVDPYLEVDNKKLRQAFIDVLP</sequence>
<reference evidence="6 7" key="1">
    <citation type="submission" date="2015-06" db="EMBL/GenBank/DDBJ databases">
        <title>Draft genome sequencing of a biphenyl-degrading bacterium, Janthinobacterium lividum MEG1.</title>
        <authorList>
            <person name="Shimodaira J."/>
            <person name="Hatta T."/>
        </authorList>
    </citation>
    <scope>NUCLEOTIDE SEQUENCE [LARGE SCALE GENOMIC DNA]</scope>
    <source>
        <strain evidence="6 7">MEG1</strain>
        <plasmid evidence="6">pMEG01</plasmid>
    </source>
</reference>
<dbReference type="PROSITE" id="PS51898">
    <property type="entry name" value="TYR_RECOMBINASE"/>
    <property type="match status" value="1"/>
</dbReference>
<protein>
    <submittedName>
        <fullName evidence="6">Integrase</fullName>
    </submittedName>
</protein>
<dbReference type="InterPro" id="IPR011010">
    <property type="entry name" value="DNA_brk_join_enz"/>
</dbReference>
<comment type="similarity">
    <text evidence="1">Belongs to the 'phage' integrase family.</text>
</comment>
<dbReference type="AlphaFoldDB" id="A0A1S1U136"/>
<dbReference type="CDD" id="cd00397">
    <property type="entry name" value="DNA_BRE_C"/>
    <property type="match status" value="1"/>
</dbReference>
<evidence type="ECO:0000256" key="2">
    <source>
        <dbReference type="ARBA" id="ARBA00022908"/>
    </source>
</evidence>
<gene>
    <name evidence="6" type="ORF">AKG95_29195</name>
</gene>
<keyword evidence="2" id="KW-0229">DNA integration</keyword>
<dbReference type="InterPro" id="IPR050090">
    <property type="entry name" value="Tyrosine_recombinase_XerCD"/>
</dbReference>
<proteinExistence type="inferred from homology"/>
<accession>A0A1S1U136</accession>
<evidence type="ECO:0000256" key="3">
    <source>
        <dbReference type="ARBA" id="ARBA00023125"/>
    </source>
</evidence>
<feature type="domain" description="Tyr recombinase" evidence="5">
    <location>
        <begin position="2"/>
        <end position="220"/>
    </location>
</feature>
<evidence type="ECO:0000313" key="7">
    <source>
        <dbReference type="Proteomes" id="UP000179840"/>
    </source>
</evidence>
<dbReference type="SUPFAM" id="SSF56349">
    <property type="entry name" value="DNA breaking-rejoining enzymes"/>
    <property type="match status" value="1"/>
</dbReference>
<dbReference type="InterPro" id="IPR013762">
    <property type="entry name" value="Integrase-like_cat_sf"/>
</dbReference>
<evidence type="ECO:0000259" key="5">
    <source>
        <dbReference type="PROSITE" id="PS51898"/>
    </source>
</evidence>
<dbReference type="GO" id="GO:0015074">
    <property type="term" value="P:DNA integration"/>
    <property type="evidence" value="ECO:0007669"/>
    <property type="project" value="UniProtKB-KW"/>
</dbReference>
<dbReference type="GO" id="GO:0003677">
    <property type="term" value="F:DNA binding"/>
    <property type="evidence" value="ECO:0007669"/>
    <property type="project" value="UniProtKB-KW"/>
</dbReference>
<evidence type="ECO:0000256" key="1">
    <source>
        <dbReference type="ARBA" id="ARBA00008857"/>
    </source>
</evidence>
<organism evidence="6 7">
    <name type="scientific">Janthinobacterium lividum</name>
    <dbReference type="NCBI Taxonomy" id="29581"/>
    <lineage>
        <taxon>Bacteria</taxon>
        <taxon>Pseudomonadati</taxon>
        <taxon>Pseudomonadota</taxon>
        <taxon>Betaproteobacteria</taxon>
        <taxon>Burkholderiales</taxon>
        <taxon>Oxalobacteraceae</taxon>
        <taxon>Janthinobacterium</taxon>
    </lineage>
</organism>
<dbReference type="Proteomes" id="UP000179840">
    <property type="component" value="Unassembled WGS sequence"/>
</dbReference>
<keyword evidence="6" id="KW-0614">Plasmid</keyword>
<geneLocation type="plasmid" evidence="6">
    <name>pMEG01</name>
</geneLocation>
<evidence type="ECO:0000313" key="6">
    <source>
        <dbReference type="EMBL" id="OHV93808.1"/>
    </source>
</evidence>
<dbReference type="EMBL" id="LFKP01000016">
    <property type="protein sequence ID" value="OHV93808.1"/>
    <property type="molecule type" value="Genomic_DNA"/>
</dbReference>
<comment type="caution">
    <text evidence="6">The sequence shown here is derived from an EMBL/GenBank/DDBJ whole genome shotgun (WGS) entry which is preliminary data.</text>
</comment>
<evidence type="ECO:0000256" key="4">
    <source>
        <dbReference type="ARBA" id="ARBA00023172"/>
    </source>
</evidence>
<dbReference type="PANTHER" id="PTHR30349">
    <property type="entry name" value="PHAGE INTEGRASE-RELATED"/>
    <property type="match status" value="1"/>
</dbReference>